<sequence length="323" mass="36382">IGLVLYENRTMENQTRVTEFILLGLSKDSRLQTLLFLVFLAIYITTLVGNLIIVLVIKADPHLHTPMYFFLSHLSLLDICYSSVTVPKMLENFLADQKTISLYGCMAQIFFFIFMVGTEIFLSAMAYDRYAAIWNPLRYGTIMSHQVCAHMVLGAWIAFLDSLVNTLCLSNFSFCGPREINHFSCELPLLLQLSCTDTFANEMVILCFSMTLGFASLLLILTSYMRIISTIVRIRSPEGRRKAFSTCTSHLVSVLLFCGTAFVRYMRPASGYSFALDKLVSVQYSVVTPMLNPIIYSLKNKDVKLALRKLLGSQPSQPQGSAK</sequence>
<keyword evidence="4" id="KW-0716">Sensory transduction</keyword>
<organism evidence="12 13">
    <name type="scientific">Pelodiscus sinensis</name>
    <name type="common">Chinese softshell turtle</name>
    <name type="synonym">Trionyx sinensis</name>
    <dbReference type="NCBI Taxonomy" id="13735"/>
    <lineage>
        <taxon>Eukaryota</taxon>
        <taxon>Metazoa</taxon>
        <taxon>Chordata</taxon>
        <taxon>Craniata</taxon>
        <taxon>Vertebrata</taxon>
        <taxon>Euteleostomi</taxon>
        <taxon>Archelosauria</taxon>
        <taxon>Testudinata</taxon>
        <taxon>Testudines</taxon>
        <taxon>Cryptodira</taxon>
        <taxon>Trionychia</taxon>
        <taxon>Trionychidae</taxon>
        <taxon>Pelodiscus</taxon>
    </lineage>
</organism>
<feature type="transmembrane region" description="Helical" evidence="10">
    <location>
        <begin position="282"/>
        <end position="298"/>
    </location>
</feature>
<dbReference type="InterPro" id="IPR017452">
    <property type="entry name" value="GPCR_Rhodpsn_7TM"/>
</dbReference>
<feature type="domain" description="G-protein coupled receptors family 1 profile" evidence="11">
    <location>
        <begin position="49"/>
        <end position="296"/>
    </location>
</feature>
<keyword evidence="9" id="KW-0807">Transducer</keyword>
<dbReference type="PANTHER" id="PTHR26452">
    <property type="entry name" value="OLFACTORY RECEPTOR"/>
    <property type="match status" value="1"/>
</dbReference>
<evidence type="ECO:0000256" key="8">
    <source>
        <dbReference type="ARBA" id="ARBA00023170"/>
    </source>
</evidence>
<accession>K7GCK4</accession>
<feature type="transmembrane region" description="Helical" evidence="10">
    <location>
        <begin position="139"/>
        <end position="159"/>
    </location>
</feature>
<dbReference type="Gene3D" id="1.20.1070.10">
    <property type="entry name" value="Rhodopsin 7-helix transmembrane proteins"/>
    <property type="match status" value="1"/>
</dbReference>
<dbReference type="CDD" id="cd15229">
    <property type="entry name" value="7tmA_OR8S1-like"/>
    <property type="match status" value="1"/>
</dbReference>
<dbReference type="GO" id="GO:0005886">
    <property type="term" value="C:plasma membrane"/>
    <property type="evidence" value="ECO:0007669"/>
    <property type="project" value="UniProtKB-SubCell"/>
</dbReference>
<keyword evidence="4" id="KW-0552">Olfaction</keyword>
<dbReference type="GO" id="GO:0004930">
    <property type="term" value="F:G protein-coupled receptor activity"/>
    <property type="evidence" value="ECO:0007669"/>
    <property type="project" value="UniProtKB-KW"/>
</dbReference>
<comment type="subcellular location">
    <subcellularLocation>
        <location evidence="1">Cell membrane</location>
        <topology evidence="1">Multi-pass membrane protein</topology>
    </subcellularLocation>
</comment>
<evidence type="ECO:0000256" key="10">
    <source>
        <dbReference type="SAM" id="Phobius"/>
    </source>
</evidence>
<dbReference type="FunFam" id="1.20.1070.10:FF:000015">
    <property type="entry name" value="Olfactory receptor"/>
    <property type="match status" value="1"/>
</dbReference>
<dbReference type="GO" id="GO:0004984">
    <property type="term" value="F:olfactory receptor activity"/>
    <property type="evidence" value="ECO:0007669"/>
    <property type="project" value="InterPro"/>
</dbReference>
<evidence type="ECO:0000256" key="1">
    <source>
        <dbReference type="ARBA" id="ARBA00004651"/>
    </source>
</evidence>
<dbReference type="Pfam" id="PF13853">
    <property type="entry name" value="7tm_4"/>
    <property type="match status" value="1"/>
</dbReference>
<evidence type="ECO:0000313" key="13">
    <source>
        <dbReference type="Proteomes" id="UP000007267"/>
    </source>
</evidence>
<dbReference type="InterPro" id="IPR000276">
    <property type="entry name" value="GPCR_Rhodpsn"/>
</dbReference>
<reference evidence="13" key="2">
    <citation type="journal article" date="2013" name="Nat. Genet.">
        <title>The draft genomes of soft-shell turtle and green sea turtle yield insights into the development and evolution of the turtle-specific body plan.</title>
        <authorList>
            <person name="Wang Z."/>
            <person name="Pascual-Anaya J."/>
            <person name="Zadissa A."/>
            <person name="Li W."/>
            <person name="Niimura Y."/>
            <person name="Huang Z."/>
            <person name="Li C."/>
            <person name="White S."/>
            <person name="Xiong Z."/>
            <person name="Fang D."/>
            <person name="Wang B."/>
            <person name="Ming Y."/>
            <person name="Chen Y."/>
            <person name="Zheng Y."/>
            <person name="Kuraku S."/>
            <person name="Pignatelli M."/>
            <person name="Herrero J."/>
            <person name="Beal K."/>
            <person name="Nozawa M."/>
            <person name="Li Q."/>
            <person name="Wang J."/>
            <person name="Zhang H."/>
            <person name="Yu L."/>
            <person name="Shigenobu S."/>
            <person name="Wang J."/>
            <person name="Liu J."/>
            <person name="Flicek P."/>
            <person name="Searle S."/>
            <person name="Wang J."/>
            <person name="Kuratani S."/>
            <person name="Yin Y."/>
            <person name="Aken B."/>
            <person name="Zhang G."/>
            <person name="Irie N."/>
        </authorList>
    </citation>
    <scope>NUCLEOTIDE SEQUENCE [LARGE SCALE GENOMIC DNA]</scope>
    <source>
        <strain evidence="13">Daiwa-1</strain>
    </source>
</reference>
<dbReference type="GeneTree" id="ENSGT01150000286988"/>
<keyword evidence="2" id="KW-1003">Cell membrane</keyword>
<evidence type="ECO:0000256" key="3">
    <source>
        <dbReference type="ARBA" id="ARBA00022692"/>
    </source>
</evidence>
<feature type="transmembrane region" description="Helical" evidence="10">
    <location>
        <begin position="203"/>
        <end position="222"/>
    </location>
</feature>
<dbReference type="eggNOG" id="ENOG502SI96">
    <property type="taxonomic scope" value="Eukaryota"/>
</dbReference>
<keyword evidence="7 10" id="KW-0472">Membrane</keyword>
<evidence type="ECO:0000256" key="9">
    <source>
        <dbReference type="ARBA" id="ARBA00023224"/>
    </source>
</evidence>
<evidence type="ECO:0000256" key="4">
    <source>
        <dbReference type="ARBA" id="ARBA00022725"/>
    </source>
</evidence>
<keyword evidence="5 10" id="KW-1133">Transmembrane helix</keyword>
<dbReference type="Ensembl" id="ENSPSIT00000018098.1">
    <property type="protein sequence ID" value="ENSPSIP00000018015.1"/>
    <property type="gene ID" value="ENSPSIG00000016024.1"/>
</dbReference>
<evidence type="ECO:0000256" key="7">
    <source>
        <dbReference type="ARBA" id="ARBA00023136"/>
    </source>
</evidence>
<dbReference type="Proteomes" id="UP000007267">
    <property type="component" value="Unassembled WGS sequence"/>
</dbReference>
<evidence type="ECO:0000313" key="12">
    <source>
        <dbReference type="Ensembl" id="ENSPSIP00000018015.1"/>
    </source>
</evidence>
<feature type="transmembrane region" description="Helical" evidence="10">
    <location>
        <begin position="243"/>
        <end position="262"/>
    </location>
</feature>
<keyword evidence="13" id="KW-1185">Reference proteome</keyword>
<dbReference type="PRINTS" id="PR00237">
    <property type="entry name" value="GPCRRHODOPSN"/>
</dbReference>
<evidence type="ECO:0000259" key="11">
    <source>
        <dbReference type="PROSITE" id="PS50262"/>
    </source>
</evidence>
<reference evidence="12" key="4">
    <citation type="submission" date="2025-09" db="UniProtKB">
        <authorList>
            <consortium name="Ensembl"/>
        </authorList>
    </citation>
    <scope>IDENTIFICATION</scope>
</reference>
<keyword evidence="3 10" id="KW-0812">Transmembrane</keyword>
<feature type="transmembrane region" description="Helical" evidence="10">
    <location>
        <begin position="34"/>
        <end position="56"/>
    </location>
</feature>
<dbReference type="InterPro" id="IPR000725">
    <property type="entry name" value="Olfact_rcpt"/>
</dbReference>
<evidence type="ECO:0000256" key="6">
    <source>
        <dbReference type="ARBA" id="ARBA00023040"/>
    </source>
</evidence>
<dbReference type="SUPFAM" id="SSF81321">
    <property type="entry name" value="Family A G protein-coupled receptor-like"/>
    <property type="match status" value="1"/>
</dbReference>
<dbReference type="EMBL" id="AGCU01169421">
    <property type="status" value="NOT_ANNOTATED_CDS"/>
    <property type="molecule type" value="Genomic_DNA"/>
</dbReference>
<reference evidence="13" key="1">
    <citation type="submission" date="2011-10" db="EMBL/GenBank/DDBJ databases">
        <authorList>
            <consortium name="Soft-shell Turtle Genome Consortium"/>
        </authorList>
    </citation>
    <scope>NUCLEOTIDE SEQUENCE [LARGE SCALE GENOMIC DNA]</scope>
    <source>
        <strain evidence="13">Daiwa-1</strain>
    </source>
</reference>
<reference evidence="12" key="3">
    <citation type="submission" date="2025-08" db="UniProtKB">
        <authorList>
            <consortium name="Ensembl"/>
        </authorList>
    </citation>
    <scope>IDENTIFICATION</scope>
</reference>
<keyword evidence="6" id="KW-0297">G-protein coupled receptor</keyword>
<protein>
    <recommendedName>
        <fullName evidence="11">G-protein coupled receptors family 1 profile domain-containing protein</fullName>
    </recommendedName>
</protein>
<evidence type="ECO:0000256" key="5">
    <source>
        <dbReference type="ARBA" id="ARBA00022989"/>
    </source>
</evidence>
<dbReference type="AlphaFoldDB" id="K7GCK4"/>
<dbReference type="HOGENOM" id="CLU_012526_5_5_1"/>
<dbReference type="InterPro" id="IPR050516">
    <property type="entry name" value="Olfactory_GPCR"/>
</dbReference>
<evidence type="ECO:0000256" key="2">
    <source>
        <dbReference type="ARBA" id="ARBA00022475"/>
    </source>
</evidence>
<name>K7GCK4_PELSI</name>
<dbReference type="PROSITE" id="PS50262">
    <property type="entry name" value="G_PROTEIN_RECEP_F1_2"/>
    <property type="match status" value="1"/>
</dbReference>
<dbReference type="PRINTS" id="PR00245">
    <property type="entry name" value="OLFACTORYR"/>
</dbReference>
<feature type="transmembrane region" description="Helical" evidence="10">
    <location>
        <begin position="106"/>
        <end position="127"/>
    </location>
</feature>
<keyword evidence="8" id="KW-0675">Receptor</keyword>
<proteinExistence type="predicted"/>
<dbReference type="OMA" id="TDLHFCG"/>